<sequence length="79" mass="8897">MMRTGMLWYDGDAHADLQTKVQRAAAYYQKKYGIMPTLCFVHPSMLPEEPVRSGVIELRPSKQVLPNHLWLGVPEGGAN</sequence>
<organism evidence="1 2">
    <name type="scientific">Anaerolinea thermophila (strain DSM 14523 / JCM 11388 / NBRC 100420 / UNI-1)</name>
    <dbReference type="NCBI Taxonomy" id="926569"/>
    <lineage>
        <taxon>Bacteria</taxon>
        <taxon>Bacillati</taxon>
        <taxon>Chloroflexota</taxon>
        <taxon>Anaerolineae</taxon>
        <taxon>Anaerolineales</taxon>
        <taxon>Anaerolineaceae</taxon>
        <taxon>Anaerolinea</taxon>
    </lineage>
</organism>
<dbReference type="AlphaFoldDB" id="E8MZ46"/>
<evidence type="ECO:0000313" key="2">
    <source>
        <dbReference type="Proteomes" id="UP000008922"/>
    </source>
</evidence>
<evidence type="ECO:0000313" key="1">
    <source>
        <dbReference type="EMBL" id="BAJ62189.1"/>
    </source>
</evidence>
<dbReference type="EMBL" id="AP012029">
    <property type="protein sequence ID" value="BAJ62189.1"/>
    <property type="molecule type" value="Genomic_DNA"/>
</dbReference>
<name>E8MZ46_ANATU</name>
<dbReference type="OrthoDB" id="165155at2"/>
<dbReference type="Proteomes" id="UP000008922">
    <property type="component" value="Chromosome"/>
</dbReference>
<proteinExistence type="predicted"/>
<accession>E8MZ46</accession>
<dbReference type="InParanoid" id="E8MZ46"/>
<dbReference type="KEGG" id="atm:ANT_01550"/>
<dbReference type="HOGENOM" id="CLU_2598378_0_0_0"/>
<keyword evidence="2" id="KW-1185">Reference proteome</keyword>
<protein>
    <submittedName>
        <fullName evidence="1">Uncharacterized protein</fullName>
    </submittedName>
</protein>
<gene>
    <name evidence="1" type="ordered locus">ANT_01550</name>
</gene>
<reference evidence="1 2" key="1">
    <citation type="submission" date="2010-12" db="EMBL/GenBank/DDBJ databases">
        <title>Whole genome sequence of Anaerolinea thermophila UNI-1.</title>
        <authorList>
            <person name="Narita-Yamada S."/>
            <person name="Kishi E."/>
            <person name="Watanabe Y."/>
            <person name="Takasaki K."/>
            <person name="Ankai A."/>
            <person name="Oguchi A."/>
            <person name="Fukui S."/>
            <person name="Takahashi M."/>
            <person name="Yashiro I."/>
            <person name="Hosoyama A."/>
            <person name="Sekiguchi Y."/>
            <person name="Hanada S."/>
            <person name="Fujita N."/>
        </authorList>
    </citation>
    <scope>NUCLEOTIDE SEQUENCE [LARGE SCALE GENOMIC DNA]</scope>
    <source>
        <strain evidence="2">DSM 14523 / JCM 11388 / NBRC 100420 / UNI-1</strain>
    </source>
</reference>
<dbReference type="RefSeq" id="WP_013558587.1">
    <property type="nucleotide sequence ID" value="NC_014960.1"/>
</dbReference>
<dbReference type="STRING" id="926569.ANT_01550"/>